<dbReference type="Proteomes" id="UP000005463">
    <property type="component" value="Unassembled WGS sequence"/>
</dbReference>
<evidence type="ECO:0000313" key="2">
    <source>
        <dbReference type="EMBL" id="EDS99750.1"/>
    </source>
</evidence>
<evidence type="ECO:0000256" key="1">
    <source>
        <dbReference type="SAM" id="MobiDB-lite"/>
    </source>
</evidence>
<feature type="region of interest" description="Disordered" evidence="1">
    <location>
        <begin position="1"/>
        <end position="25"/>
    </location>
</feature>
<accession>B1FRS5</accession>
<feature type="compositionally biased region" description="Low complexity" evidence="1">
    <location>
        <begin position="1"/>
        <end position="12"/>
    </location>
</feature>
<proteinExistence type="predicted"/>
<comment type="caution">
    <text evidence="2">The sequence shown here is derived from an EMBL/GenBank/DDBJ whole genome shotgun (WGS) entry which is preliminary data.</text>
</comment>
<reference evidence="2 3" key="1">
    <citation type="submission" date="2008-03" db="EMBL/GenBank/DDBJ databases">
        <title>Sequencing of the draft genome and assembly of Burkholderia ambifaria IOP40-10.</title>
        <authorList>
            <consortium name="US DOE Joint Genome Institute (JGI-PGF)"/>
            <person name="Copeland A."/>
            <person name="Lucas S."/>
            <person name="Lapidus A."/>
            <person name="Glavina del Rio T."/>
            <person name="Dalin E."/>
            <person name="Tice H."/>
            <person name="Bruce D."/>
            <person name="Goodwin L."/>
            <person name="Pitluck S."/>
            <person name="Larimer F."/>
            <person name="Land M.L."/>
            <person name="Hauser L."/>
            <person name="Tiedje J."/>
            <person name="Richardson P."/>
        </authorList>
    </citation>
    <scope>NUCLEOTIDE SEQUENCE [LARGE SCALE GENOMIC DNA]</scope>
    <source>
        <strain evidence="2 3">IOP40-10</strain>
    </source>
</reference>
<sequence>MPVSVSVPVPDSVNPPVPPTVPPNVPLPEPPSVSVLPPRFTVEPDTPDSAPVVCGVVAALTSSVEPVPARSTALPDERLPPAPTANVLPLPIVVLPV</sequence>
<feature type="compositionally biased region" description="Pro residues" evidence="1">
    <location>
        <begin position="13"/>
        <end position="25"/>
    </location>
</feature>
<organism evidence="2 3">
    <name type="scientific">Burkholderia ambifaria IOP40-10</name>
    <dbReference type="NCBI Taxonomy" id="396596"/>
    <lineage>
        <taxon>Bacteria</taxon>
        <taxon>Pseudomonadati</taxon>
        <taxon>Pseudomonadota</taxon>
        <taxon>Betaproteobacteria</taxon>
        <taxon>Burkholderiales</taxon>
        <taxon>Burkholderiaceae</taxon>
        <taxon>Burkholderia</taxon>
        <taxon>Burkholderia cepacia complex</taxon>
    </lineage>
</organism>
<dbReference type="EMBL" id="ABLC01000451">
    <property type="protein sequence ID" value="EDS99750.1"/>
    <property type="molecule type" value="Genomic_DNA"/>
</dbReference>
<name>B1FRS5_9BURK</name>
<evidence type="ECO:0000313" key="3">
    <source>
        <dbReference type="Proteomes" id="UP000005463"/>
    </source>
</evidence>
<gene>
    <name evidence="2" type="ORF">BamIOP4010DRAFT_6738</name>
</gene>
<dbReference type="AlphaFoldDB" id="B1FRS5"/>
<protein>
    <submittedName>
        <fullName evidence="2">Uncharacterized protein</fullName>
    </submittedName>
</protein>